<dbReference type="InterPro" id="IPR025629">
    <property type="entry name" value="DUF4287"/>
</dbReference>
<reference evidence="4" key="1">
    <citation type="submission" date="2018-05" db="EMBL/GenBank/DDBJ databases">
        <authorList>
            <person name="Li X."/>
        </authorList>
    </citation>
    <scope>NUCLEOTIDE SEQUENCE [LARGE SCALE GENOMIC DNA]</scope>
    <source>
        <strain evidence="4">YIM 73061</strain>
    </source>
</reference>
<dbReference type="Pfam" id="PF14117">
    <property type="entry name" value="DUF4287"/>
    <property type="match status" value="1"/>
</dbReference>
<evidence type="ECO:0000256" key="1">
    <source>
        <dbReference type="SAM" id="MobiDB-lite"/>
    </source>
</evidence>
<feature type="region of interest" description="Disordered" evidence="1">
    <location>
        <begin position="150"/>
        <end position="170"/>
    </location>
</feature>
<name>A0A328AA19_9CAUL</name>
<feature type="domain" description="DUF5655" evidence="2">
    <location>
        <begin position="101"/>
        <end position="187"/>
    </location>
</feature>
<feature type="compositionally biased region" description="Basic and acidic residues" evidence="1">
    <location>
        <begin position="150"/>
        <end position="162"/>
    </location>
</feature>
<proteinExistence type="predicted"/>
<organism evidence="3 4">
    <name type="scientific">Phenylobacterium deserti</name>
    <dbReference type="NCBI Taxonomy" id="1914756"/>
    <lineage>
        <taxon>Bacteria</taxon>
        <taxon>Pseudomonadati</taxon>
        <taxon>Pseudomonadota</taxon>
        <taxon>Alphaproteobacteria</taxon>
        <taxon>Caulobacterales</taxon>
        <taxon>Caulobacteraceae</taxon>
        <taxon>Phenylobacterium</taxon>
    </lineage>
</organism>
<dbReference type="EMBL" id="QFYR01000005">
    <property type="protein sequence ID" value="RAK51016.1"/>
    <property type="molecule type" value="Genomic_DNA"/>
</dbReference>
<dbReference type="InterPro" id="IPR043714">
    <property type="entry name" value="DUF5655"/>
</dbReference>
<dbReference type="AlphaFoldDB" id="A0A328AA19"/>
<accession>A0A328AA19</accession>
<protein>
    <submittedName>
        <fullName evidence="3">DUF4287 domain-containing protein</fullName>
    </submittedName>
</protein>
<gene>
    <name evidence="3" type="ORF">DJ018_17835</name>
</gene>
<comment type="caution">
    <text evidence="3">The sequence shown here is derived from an EMBL/GenBank/DDBJ whole genome shotgun (WGS) entry which is preliminary data.</text>
</comment>
<evidence type="ECO:0000259" key="2">
    <source>
        <dbReference type="Pfam" id="PF18899"/>
    </source>
</evidence>
<keyword evidence="4" id="KW-1185">Reference proteome</keyword>
<dbReference type="Pfam" id="PF18899">
    <property type="entry name" value="DUF5655"/>
    <property type="match status" value="1"/>
</dbReference>
<dbReference type="RefSeq" id="WP_111516326.1">
    <property type="nucleotide sequence ID" value="NZ_QFYR01000005.1"/>
</dbReference>
<evidence type="ECO:0000313" key="4">
    <source>
        <dbReference type="Proteomes" id="UP000249725"/>
    </source>
</evidence>
<dbReference type="OrthoDB" id="7172953at2"/>
<sequence length="189" mass="21124">MAEGLTERQQRWFASVRARLESDTGKSLEEWVAIARTCPETKPRARLAWMKAHHGLGQNRASYVLTEAFPSEAGWETPDVLRQALWSDVTSGKILAVVEALATPLPEVVTGQRKGYTAFSRKVQFAAIRPLKDGKAMLGLALEPHEHPLLEAPKNEPWSERLHARRPLNSPADADAELKALIEKAWERS</sequence>
<evidence type="ECO:0000313" key="3">
    <source>
        <dbReference type="EMBL" id="RAK51016.1"/>
    </source>
</evidence>
<dbReference type="Proteomes" id="UP000249725">
    <property type="component" value="Unassembled WGS sequence"/>
</dbReference>